<dbReference type="InterPro" id="IPR015422">
    <property type="entry name" value="PyrdxlP-dep_Trfase_small"/>
</dbReference>
<evidence type="ECO:0000256" key="2">
    <source>
        <dbReference type="ARBA" id="ARBA00022898"/>
    </source>
</evidence>
<dbReference type="InterPro" id="IPR015424">
    <property type="entry name" value="PyrdxlP-dep_Trfase"/>
</dbReference>
<evidence type="ECO:0000313" key="4">
    <source>
        <dbReference type="EMBL" id="MBP1989132.1"/>
    </source>
</evidence>
<evidence type="ECO:0000259" key="3">
    <source>
        <dbReference type="Pfam" id="PF00266"/>
    </source>
</evidence>
<gene>
    <name evidence="4" type="ORF">J2Z66_000727</name>
</gene>
<feature type="domain" description="Aminotransferase class V" evidence="3">
    <location>
        <begin position="202"/>
        <end position="388"/>
    </location>
</feature>
<dbReference type="InterPro" id="IPR015421">
    <property type="entry name" value="PyrdxlP-dep_Trfase_major"/>
</dbReference>
<comment type="caution">
    <text evidence="4">The sequence shown here is derived from an EMBL/GenBank/DDBJ whole genome shotgun (WGS) entry which is preliminary data.</text>
</comment>
<dbReference type="InterPro" id="IPR016181">
    <property type="entry name" value="Acyl_CoA_acyltransferase"/>
</dbReference>
<evidence type="ECO:0000313" key="5">
    <source>
        <dbReference type="Proteomes" id="UP001519287"/>
    </source>
</evidence>
<name>A0ABS4INJ8_9BACL</name>
<dbReference type="SUPFAM" id="SSF55729">
    <property type="entry name" value="Acyl-CoA N-acyltransferases (Nat)"/>
    <property type="match status" value="1"/>
</dbReference>
<dbReference type="Gene3D" id="3.40.640.10">
    <property type="entry name" value="Type I PLP-dependent aspartate aminotransferase-like (Major domain)"/>
    <property type="match status" value="1"/>
</dbReference>
<organism evidence="4 5">
    <name type="scientific">Paenibacillus eucommiae</name>
    <dbReference type="NCBI Taxonomy" id="1355755"/>
    <lineage>
        <taxon>Bacteria</taxon>
        <taxon>Bacillati</taxon>
        <taxon>Bacillota</taxon>
        <taxon>Bacilli</taxon>
        <taxon>Bacillales</taxon>
        <taxon>Paenibacillaceae</taxon>
        <taxon>Paenibacillus</taxon>
    </lineage>
</organism>
<dbReference type="Proteomes" id="UP001519287">
    <property type="component" value="Unassembled WGS sequence"/>
</dbReference>
<dbReference type="RefSeq" id="WP_209969968.1">
    <property type="nucleotide sequence ID" value="NZ_JAGGLB010000002.1"/>
</dbReference>
<protein>
    <submittedName>
        <fullName evidence="4">Aspartate aminotransferase-like enzyme</fullName>
    </submittedName>
</protein>
<comment type="cofactor">
    <cofactor evidence="1">
        <name>pyridoxal 5'-phosphate</name>
        <dbReference type="ChEBI" id="CHEBI:597326"/>
    </cofactor>
</comment>
<dbReference type="InterPro" id="IPR000192">
    <property type="entry name" value="Aminotrans_V_dom"/>
</dbReference>
<dbReference type="PANTHER" id="PTHR21152:SF40">
    <property type="entry name" value="ALANINE--GLYOXYLATE AMINOTRANSFERASE"/>
    <property type="match status" value="1"/>
</dbReference>
<keyword evidence="5" id="KW-1185">Reference proteome</keyword>
<accession>A0ABS4INJ8</accession>
<dbReference type="PANTHER" id="PTHR21152">
    <property type="entry name" value="AMINOTRANSFERASE CLASS V"/>
    <property type="match status" value="1"/>
</dbReference>
<sequence>MSLVYKIASTSMEMEQIHRLNYMTFVEEIPQHAPNDTGKRVDRFHNENIYLIGKKREKLVAMLAIRNQRPFSLDEKLPPLDAYLPFVPQHMVEIRLLSVEKEHRTGQVFYGLAKYLKRYLWDNNVELAIMSGTTRQLKLYRRLGFIPFAHLVGNKDAVFQPMYMTKQSFESSDAAKLFEPPASQTEPVTFYAGPVPIEEDVANVMKQQPLSHRSSAFMDTMSNVQMLLKEMTQANHVKVLLGSGTLANDAIAGQLSLLDGRGLILVNGEFGHRLVDHAERMELKFDVLEETWGKPFSFEDIEPYMREGSYSWLWVVHGETSTGMLNDVEGIQQLCHAYQIKLCLDCVSSIGAVRVNLAHVYLASGVSGKAIGGYTGLTFVFHQEELEPSSKLPRYLDLGMYAAKNSVPFSHSSNLLDACSQALQKYCTDDPYERLIEVYELLITELQRAGLTTMTEKKHAAPFIVTIPLAKPLSSQTIGDTLAKEGFFVQYESDYLLHNNVFQIATIGITAANVLDLIRCLEACLSS</sequence>
<reference evidence="4 5" key="1">
    <citation type="submission" date="2021-03" db="EMBL/GenBank/DDBJ databases">
        <title>Genomic Encyclopedia of Type Strains, Phase IV (KMG-IV): sequencing the most valuable type-strain genomes for metagenomic binning, comparative biology and taxonomic classification.</title>
        <authorList>
            <person name="Goeker M."/>
        </authorList>
    </citation>
    <scope>NUCLEOTIDE SEQUENCE [LARGE SCALE GENOMIC DNA]</scope>
    <source>
        <strain evidence="4 5">DSM 26048</strain>
    </source>
</reference>
<dbReference type="Gene3D" id="3.40.630.30">
    <property type="match status" value="1"/>
</dbReference>
<dbReference type="Gene3D" id="3.90.1150.10">
    <property type="entry name" value="Aspartate Aminotransferase, domain 1"/>
    <property type="match status" value="1"/>
</dbReference>
<proteinExistence type="predicted"/>
<evidence type="ECO:0000256" key="1">
    <source>
        <dbReference type="ARBA" id="ARBA00001933"/>
    </source>
</evidence>
<dbReference type="EMBL" id="JAGGLB010000002">
    <property type="protein sequence ID" value="MBP1989132.1"/>
    <property type="molecule type" value="Genomic_DNA"/>
</dbReference>
<dbReference type="SUPFAM" id="SSF53383">
    <property type="entry name" value="PLP-dependent transferases"/>
    <property type="match status" value="1"/>
</dbReference>
<dbReference type="Pfam" id="PF13444">
    <property type="entry name" value="Acetyltransf_5"/>
    <property type="match status" value="1"/>
</dbReference>
<dbReference type="Pfam" id="PF00266">
    <property type="entry name" value="Aminotran_5"/>
    <property type="match status" value="1"/>
</dbReference>
<keyword evidence="2" id="KW-0663">Pyridoxal phosphate</keyword>